<name>A0ABW9HMF8_9ACTN</name>
<sequence length="25" mass="2537">MSASASIGVTGLGVMGRNLARNFAR</sequence>
<dbReference type="Proteomes" id="UP001631957">
    <property type="component" value="Unassembled WGS sequence"/>
</dbReference>
<feature type="domain" description="6-phosphogluconate dehydrogenase NADP-binding" evidence="1">
    <location>
        <begin position="6"/>
        <end position="24"/>
    </location>
</feature>
<dbReference type="EMBL" id="JBJVNI010000002">
    <property type="protein sequence ID" value="MFM9608072.1"/>
    <property type="molecule type" value="Genomic_DNA"/>
</dbReference>
<dbReference type="EMBL" id="JBJVNI010000009">
    <property type="protein sequence ID" value="MFM9610484.1"/>
    <property type="molecule type" value="Genomic_DNA"/>
</dbReference>
<evidence type="ECO:0000313" key="3">
    <source>
        <dbReference type="EMBL" id="MFM9610484.1"/>
    </source>
</evidence>
<accession>A0ABW9HMF8</accession>
<proteinExistence type="predicted"/>
<evidence type="ECO:0000313" key="2">
    <source>
        <dbReference type="EMBL" id="MFM9608072.1"/>
    </source>
</evidence>
<dbReference type="Pfam" id="PF03446">
    <property type="entry name" value="NAD_binding_2"/>
    <property type="match status" value="1"/>
</dbReference>
<dbReference type="Gene3D" id="3.40.50.720">
    <property type="entry name" value="NAD(P)-binding Rossmann-like Domain"/>
    <property type="match status" value="1"/>
</dbReference>
<dbReference type="InterPro" id="IPR006115">
    <property type="entry name" value="6PGDH_NADP-bd"/>
</dbReference>
<dbReference type="RefSeq" id="WP_409120539.1">
    <property type="nucleotide sequence ID" value="NZ_JBJVNI010000002.1"/>
</dbReference>
<evidence type="ECO:0000313" key="4">
    <source>
        <dbReference type="Proteomes" id="UP001631957"/>
    </source>
</evidence>
<gene>
    <name evidence="2" type="ORF">ACKI18_05035</name>
    <name evidence="3" type="ORF">ACKI18_17450</name>
</gene>
<keyword evidence="4" id="KW-1185">Reference proteome</keyword>
<protein>
    <submittedName>
        <fullName evidence="2">NAD(P)-binding domain-containing protein</fullName>
    </submittedName>
</protein>
<reference evidence="2 4" key="1">
    <citation type="submission" date="2024-12" db="EMBL/GenBank/DDBJ databases">
        <title>Forecasting of Potato common scab and diversities of Pathogenic streptomyces spp. in china.</title>
        <authorList>
            <person name="Handique U."/>
            <person name="Wu J."/>
        </authorList>
    </citation>
    <scope>NUCLEOTIDE SEQUENCE [LARGE SCALE GENOMIC DNA]</scope>
    <source>
        <strain evidence="2 4">ZRIMU1530</strain>
    </source>
</reference>
<evidence type="ECO:0000259" key="1">
    <source>
        <dbReference type="Pfam" id="PF03446"/>
    </source>
</evidence>
<organism evidence="2 4">
    <name type="scientific">Streptomyces niveiscabiei</name>
    <dbReference type="NCBI Taxonomy" id="164115"/>
    <lineage>
        <taxon>Bacteria</taxon>
        <taxon>Bacillati</taxon>
        <taxon>Actinomycetota</taxon>
        <taxon>Actinomycetes</taxon>
        <taxon>Kitasatosporales</taxon>
        <taxon>Streptomycetaceae</taxon>
        <taxon>Streptomyces</taxon>
    </lineage>
</organism>
<feature type="non-terminal residue" evidence="2">
    <location>
        <position position="25"/>
    </location>
</feature>
<comment type="caution">
    <text evidence="2">The sequence shown here is derived from an EMBL/GenBank/DDBJ whole genome shotgun (WGS) entry which is preliminary data.</text>
</comment>